<protein>
    <submittedName>
        <fullName evidence="1 2">Uncharacterized protein</fullName>
    </submittedName>
</protein>
<organism evidence="1">
    <name type="scientific">Anopheles sinensis</name>
    <name type="common">Mosquito</name>
    <dbReference type="NCBI Taxonomy" id="74873"/>
    <lineage>
        <taxon>Eukaryota</taxon>
        <taxon>Metazoa</taxon>
        <taxon>Ecdysozoa</taxon>
        <taxon>Arthropoda</taxon>
        <taxon>Hexapoda</taxon>
        <taxon>Insecta</taxon>
        <taxon>Pterygota</taxon>
        <taxon>Neoptera</taxon>
        <taxon>Endopterygota</taxon>
        <taxon>Diptera</taxon>
        <taxon>Nematocera</taxon>
        <taxon>Culicoidea</taxon>
        <taxon>Culicidae</taxon>
        <taxon>Anophelinae</taxon>
        <taxon>Anopheles</taxon>
    </lineage>
</organism>
<dbReference type="EMBL" id="ATLV01019117">
    <property type="status" value="NOT_ANNOTATED_CDS"/>
    <property type="molecule type" value="Genomic_DNA"/>
</dbReference>
<dbReference type="EnsemblMetazoa" id="ASIC011405-RA">
    <property type="protein sequence ID" value="ASIC011405-PA"/>
    <property type="gene ID" value="ASIC011405"/>
</dbReference>
<dbReference type="AlphaFoldDB" id="A0A084W0D3"/>
<evidence type="ECO:0000313" key="3">
    <source>
        <dbReference type="Proteomes" id="UP000030765"/>
    </source>
</evidence>
<reference evidence="1 3" key="1">
    <citation type="journal article" date="2014" name="BMC Genomics">
        <title>Genome sequence of Anopheles sinensis provides insight into genetics basis of mosquito competence for malaria parasites.</title>
        <authorList>
            <person name="Zhou D."/>
            <person name="Zhang D."/>
            <person name="Ding G."/>
            <person name="Shi L."/>
            <person name="Hou Q."/>
            <person name="Ye Y."/>
            <person name="Xu Y."/>
            <person name="Zhou H."/>
            <person name="Xiong C."/>
            <person name="Li S."/>
            <person name="Yu J."/>
            <person name="Hong S."/>
            <person name="Yu X."/>
            <person name="Zou P."/>
            <person name="Chen C."/>
            <person name="Chang X."/>
            <person name="Wang W."/>
            <person name="Lv Y."/>
            <person name="Sun Y."/>
            <person name="Ma L."/>
            <person name="Shen B."/>
            <person name="Zhu C."/>
        </authorList>
    </citation>
    <scope>NUCLEOTIDE SEQUENCE [LARGE SCALE GENOMIC DNA]</scope>
</reference>
<gene>
    <name evidence="1" type="ORF">ZHAS_00011405</name>
</gene>
<evidence type="ECO:0000313" key="2">
    <source>
        <dbReference type="EnsemblMetazoa" id="ASIC011405-PA"/>
    </source>
</evidence>
<sequence length="87" mass="9365">MPHARRILAAAVATGAFRDTVRTNGDTKTALRIIDPECGWNQNIRLVSNEEPKIDRLGLKLIDLCPCLGREGSCGQSGSLFPSSGKV</sequence>
<name>A0A084W0D3_ANOSI</name>
<dbReference type="EMBL" id="KE525262">
    <property type="protein sequence ID" value="KFB43677.1"/>
    <property type="molecule type" value="Genomic_DNA"/>
</dbReference>
<evidence type="ECO:0000313" key="1">
    <source>
        <dbReference type="EMBL" id="KFB43677.1"/>
    </source>
</evidence>
<dbReference type="Proteomes" id="UP000030765">
    <property type="component" value="Unassembled WGS sequence"/>
</dbReference>
<keyword evidence="3" id="KW-1185">Reference proteome</keyword>
<reference evidence="2" key="2">
    <citation type="submission" date="2020-05" db="UniProtKB">
        <authorList>
            <consortium name="EnsemblMetazoa"/>
        </authorList>
    </citation>
    <scope>IDENTIFICATION</scope>
</reference>
<dbReference type="VEuPathDB" id="VectorBase:ASIC011405"/>
<proteinExistence type="predicted"/>
<accession>A0A084W0D3</accession>